<dbReference type="PATRIC" id="fig|320778.3.peg.5000"/>
<evidence type="ECO:0000256" key="3">
    <source>
        <dbReference type="ARBA" id="ARBA00011557"/>
    </source>
</evidence>
<evidence type="ECO:0000313" key="9">
    <source>
        <dbReference type="Proteomes" id="UP000035909"/>
    </source>
</evidence>
<dbReference type="STRING" id="320778.ABT57_23395"/>
<dbReference type="SUPFAM" id="SSF53850">
    <property type="entry name" value="Periplasmic binding protein-like II"/>
    <property type="match status" value="1"/>
</dbReference>
<name>A0A0J1GY44_9GAMM</name>
<proteinExistence type="inferred from homology"/>
<evidence type="ECO:0000256" key="4">
    <source>
        <dbReference type="ARBA" id="ARBA00017470"/>
    </source>
</evidence>
<reference evidence="8 9" key="1">
    <citation type="submission" date="2015-05" db="EMBL/GenBank/DDBJ databases">
        <title>Photobacterium galathea sp. nov.</title>
        <authorList>
            <person name="Machado H."/>
            <person name="Gram L."/>
        </authorList>
    </citation>
    <scope>NUCLEOTIDE SEQUENCE [LARGE SCALE GENOMIC DNA]</scope>
    <source>
        <strain evidence="8 9">DSM 22954</strain>
    </source>
</reference>
<comment type="similarity">
    <text evidence="2">Belongs to the bacterial solute-binding protein 1 family.</text>
</comment>
<dbReference type="InterPro" id="IPR006059">
    <property type="entry name" value="SBP"/>
</dbReference>
<keyword evidence="6 7" id="KW-0732">Signal</keyword>
<sequence length="427" mass="47327">MKLKTLAIVCAGYATSSLTLAGSAMAQTEVNFWYSGGTKPQQMMAKLIDEFNNSQDEYVIKGALQGNYKETYQKLQAGMASKTAPEFVLLNSVQAESMAGRELVRDLRPYMNASFNFEDFIPAFRQQVTYPDGTVYGLPAYGTTQVFYYNKAKLAEHGFTEADLSTWQGVAKVAAKVAEKDGKGKTSYYGWEPMWGKDNLMDAAFSNGAKVISDDGKTVLIDSPEWVEVWESFRKWIHEDKTMRIHHGGQGWEYWYKTIDDVMKGRALGYTGSSGDQGDLDFTQLAATTQPGWGAHPAAPQAGAQIFVMPTGTDEKAAKGAFEFMNFYTNALNTARWSMFTGYIPVRESVKNVDEYQTYTKKNPQALIPLKQAATASMDFLDPTNGKIMDALAIAADQVQIENIPAEKALKQAAKRAQRALDRANRS</sequence>
<accession>A0A0J1GY44</accession>
<dbReference type="Gene3D" id="3.40.190.10">
    <property type="entry name" value="Periplasmic binding protein-like II"/>
    <property type="match status" value="1"/>
</dbReference>
<keyword evidence="9" id="KW-1185">Reference proteome</keyword>
<dbReference type="OrthoDB" id="4393730at2"/>
<comment type="caution">
    <text evidence="8">The sequence shown here is derived from an EMBL/GenBank/DDBJ whole genome shotgun (WGS) entry which is preliminary data.</text>
</comment>
<evidence type="ECO:0000256" key="7">
    <source>
        <dbReference type="SAM" id="SignalP"/>
    </source>
</evidence>
<organism evidence="8 9">
    <name type="scientific">Photobacterium ganghwense</name>
    <dbReference type="NCBI Taxonomy" id="320778"/>
    <lineage>
        <taxon>Bacteria</taxon>
        <taxon>Pseudomonadati</taxon>
        <taxon>Pseudomonadota</taxon>
        <taxon>Gammaproteobacteria</taxon>
        <taxon>Vibrionales</taxon>
        <taxon>Vibrionaceae</taxon>
        <taxon>Photobacterium</taxon>
    </lineage>
</organism>
<feature type="chain" id="PRO_5005252545" description="sn-glycerol-3-phosphate-binding periplasmic protein UgpB" evidence="7">
    <location>
        <begin position="27"/>
        <end position="427"/>
    </location>
</feature>
<dbReference type="Pfam" id="PF13416">
    <property type="entry name" value="SBP_bac_8"/>
    <property type="match status" value="1"/>
</dbReference>
<dbReference type="Proteomes" id="UP000035909">
    <property type="component" value="Unassembled WGS sequence"/>
</dbReference>
<evidence type="ECO:0000256" key="2">
    <source>
        <dbReference type="ARBA" id="ARBA00008520"/>
    </source>
</evidence>
<dbReference type="RefSeq" id="WP_047887731.1">
    <property type="nucleotide sequence ID" value="NZ_CP071326.1"/>
</dbReference>
<evidence type="ECO:0000256" key="6">
    <source>
        <dbReference type="ARBA" id="ARBA00022729"/>
    </source>
</evidence>
<keyword evidence="5" id="KW-0813">Transport</keyword>
<comment type="subcellular location">
    <subcellularLocation>
        <location evidence="1">Periplasm</location>
    </subcellularLocation>
</comment>
<protein>
    <recommendedName>
        <fullName evidence="4">sn-glycerol-3-phosphate-binding periplasmic protein UgpB</fullName>
    </recommendedName>
</protein>
<evidence type="ECO:0000256" key="5">
    <source>
        <dbReference type="ARBA" id="ARBA00022448"/>
    </source>
</evidence>
<dbReference type="InterPro" id="IPR050490">
    <property type="entry name" value="Bact_solute-bd_prot1"/>
</dbReference>
<dbReference type="EMBL" id="LDOU01000034">
    <property type="protein sequence ID" value="KLV04585.1"/>
    <property type="molecule type" value="Genomic_DNA"/>
</dbReference>
<comment type="subunit">
    <text evidence="3">The complex is composed of two ATP-binding proteins (UgpC), two transmembrane proteins (UgpA and UgpE) and a solute-binding protein (UgpB).</text>
</comment>
<evidence type="ECO:0000256" key="1">
    <source>
        <dbReference type="ARBA" id="ARBA00004418"/>
    </source>
</evidence>
<gene>
    <name evidence="8" type="ORF">ABT57_23395</name>
</gene>
<dbReference type="AlphaFoldDB" id="A0A0J1GY44"/>
<dbReference type="PANTHER" id="PTHR43649">
    <property type="entry name" value="ARABINOSE-BINDING PROTEIN-RELATED"/>
    <property type="match status" value="1"/>
</dbReference>
<dbReference type="GO" id="GO:0042597">
    <property type="term" value="C:periplasmic space"/>
    <property type="evidence" value="ECO:0007669"/>
    <property type="project" value="UniProtKB-SubCell"/>
</dbReference>
<dbReference type="PANTHER" id="PTHR43649:SF31">
    <property type="entry name" value="SN-GLYCEROL-3-PHOSPHATE-BINDING PERIPLASMIC PROTEIN UGPB"/>
    <property type="match status" value="1"/>
</dbReference>
<feature type="signal peptide" evidence="7">
    <location>
        <begin position="1"/>
        <end position="26"/>
    </location>
</feature>
<evidence type="ECO:0000313" key="8">
    <source>
        <dbReference type="EMBL" id="KLV04585.1"/>
    </source>
</evidence>